<dbReference type="EMBL" id="MN739233">
    <property type="protein sequence ID" value="QHS94831.1"/>
    <property type="molecule type" value="Genomic_DNA"/>
</dbReference>
<proteinExistence type="predicted"/>
<sequence>MSDLNGEDDVYKQIEVLREMKASGVVMETNEDALKKIEKLQKSLQVFIPNKYGPPPYKVELCIEFPLSMLEDNNEFPYSTLTIQLAPIEKVPYTVFYFLEYMLPSFIGGNFKRNAPHVLQAKLEMNKNIKPFAFQEYNRDYTHTEFTIGFAGRPSNAEHIYISTRDNTRNHGPGSQGSKTEADCILGKLIGKYDIDVVKRMRTQPGNSPKNGFVHDSSNFIFIERMRLISE</sequence>
<organism evidence="1">
    <name type="scientific">viral metagenome</name>
    <dbReference type="NCBI Taxonomy" id="1070528"/>
    <lineage>
        <taxon>unclassified sequences</taxon>
        <taxon>metagenomes</taxon>
        <taxon>organismal metagenomes</taxon>
    </lineage>
</organism>
<dbReference type="AlphaFoldDB" id="A0A6C0BSR9"/>
<evidence type="ECO:0000313" key="1">
    <source>
        <dbReference type="EMBL" id="QHS94831.1"/>
    </source>
</evidence>
<reference evidence="1" key="1">
    <citation type="journal article" date="2020" name="Nature">
        <title>Giant virus diversity and host interactions through global metagenomics.</title>
        <authorList>
            <person name="Schulz F."/>
            <person name="Roux S."/>
            <person name="Paez-Espino D."/>
            <person name="Jungbluth S."/>
            <person name="Walsh D.A."/>
            <person name="Denef V.J."/>
            <person name="McMahon K.D."/>
            <person name="Konstantinidis K.T."/>
            <person name="Eloe-Fadrosh E.A."/>
            <person name="Kyrpides N.C."/>
            <person name="Woyke T."/>
        </authorList>
    </citation>
    <scope>NUCLEOTIDE SEQUENCE</scope>
    <source>
        <strain evidence="1">GVMAG-M-3300018428-16</strain>
    </source>
</reference>
<accession>A0A6C0BSR9</accession>
<protein>
    <submittedName>
        <fullName evidence="1">Uncharacterized protein</fullName>
    </submittedName>
</protein>
<name>A0A6C0BSR9_9ZZZZ</name>